<dbReference type="Proteomes" id="UP001595455">
    <property type="component" value="Unassembled WGS sequence"/>
</dbReference>
<evidence type="ECO:0000313" key="4">
    <source>
        <dbReference type="Proteomes" id="UP000240957"/>
    </source>
</evidence>
<dbReference type="Proteomes" id="UP000240957">
    <property type="component" value="Unassembled WGS sequence"/>
</dbReference>
<reference evidence="2" key="1">
    <citation type="journal article" date="2014" name="Int. J. Syst. Evol. Microbiol.">
        <title>Complete genome of a new Firmicutes species belonging to the dominant human colonic microbiota ('Ruminococcus bicirculans') reveals two chromosomes and a selective capacity to utilize plant glucans.</title>
        <authorList>
            <consortium name="NISC Comparative Sequencing Program"/>
            <person name="Wegmann U."/>
            <person name="Louis P."/>
            <person name="Goesmann A."/>
            <person name="Henrissat B."/>
            <person name="Duncan S.H."/>
            <person name="Flint H.J."/>
        </authorList>
    </citation>
    <scope>NUCLEOTIDE SEQUENCE</scope>
    <source>
        <strain evidence="2">KCTC 62575</strain>
    </source>
</reference>
<reference evidence="2" key="4">
    <citation type="submission" date="2024-09" db="EMBL/GenBank/DDBJ databases">
        <authorList>
            <person name="Sun Q."/>
            <person name="Mori K."/>
        </authorList>
    </citation>
    <scope>NUCLEOTIDE SEQUENCE</scope>
    <source>
        <strain evidence="2">KCTC 62575</strain>
    </source>
</reference>
<dbReference type="EMBL" id="PYIX02000071">
    <property type="protein sequence ID" value="RFC81622.1"/>
    <property type="molecule type" value="Genomic_DNA"/>
</dbReference>
<proteinExistence type="predicted"/>
<dbReference type="GO" id="GO:0015074">
    <property type="term" value="P:DNA integration"/>
    <property type="evidence" value="ECO:0007669"/>
    <property type="project" value="InterPro"/>
</dbReference>
<reference evidence="3 4" key="2">
    <citation type="submission" date="2018-08" db="EMBL/GenBank/DDBJ databases">
        <title>The draft genome of Acinetobacter sichuanensis strain WCHAc060041.</title>
        <authorList>
            <person name="Qin J."/>
            <person name="Feng Y."/>
            <person name="Zong Z."/>
        </authorList>
    </citation>
    <scope>NUCLEOTIDE SEQUENCE [LARGE SCALE GENOMIC DNA]</scope>
    <source>
        <strain evidence="3 4">WCHAc060041</strain>
    </source>
</reference>
<name>A0A371YJJ0_9GAMM</name>
<dbReference type="EMBL" id="JBHRSF010000079">
    <property type="protein sequence ID" value="MFC2996768.1"/>
    <property type="molecule type" value="Genomic_DNA"/>
</dbReference>
<dbReference type="InterPro" id="IPR011010">
    <property type="entry name" value="DNA_brk_join_enz"/>
</dbReference>
<dbReference type="OrthoDB" id="2078692at2"/>
<evidence type="ECO:0000256" key="1">
    <source>
        <dbReference type="ARBA" id="ARBA00023172"/>
    </source>
</evidence>
<dbReference type="GO" id="GO:0006310">
    <property type="term" value="P:DNA recombination"/>
    <property type="evidence" value="ECO:0007669"/>
    <property type="project" value="UniProtKB-KW"/>
</dbReference>
<dbReference type="InterPro" id="IPR013762">
    <property type="entry name" value="Integrase-like_cat_sf"/>
</dbReference>
<evidence type="ECO:0000313" key="5">
    <source>
        <dbReference type="Proteomes" id="UP001595455"/>
    </source>
</evidence>
<sequence>MRNLNELNSNYLLIVREIEDNCRYYVEKISKKNGRSDAYIRALKNSCLFCLEFSIREFNLRTTDDVLNFFYSSEDNLQVFLEKYKEYYGRNRVEINHSGLIKSISPYRIAFNFITDEIFALYGTNLWLSLGDNVYNKNYNATERFLFCLDCIFEFNKPTVYELKSNKKKFQIVASLINDYCGHQFITFSMITKYFERQFFPNFVEYCDGVNYSERSSKPYVVLEAIEALAHAPQGYLTSIIPKTNVLNTHKLSDSGSVVDGSSNFKYVERLNVSLLPDQLRLELYNYCFYKTEPLLDKKINEQWKVRKCKGDLPKETVLDAKLISNFYVYTKDLYVPSYSSFVGVTIALLKKVLELGLLTYGELTLFNVYQPDILRAVLANDIKKDGYVLMSFSMVMQYAKTIWHPDHCFFCEFSREIICDYYNVSSDDVIEMSKKNYDSLFTIYEKIKPFIKTSPRSHNARNEKIIELDSPASYVFDALKKAYLDLDIYLNSNNHQIKVKYYCVVRDIILVECLLICPLRVRNWADMKIGFHKEDECIYKDKDGIYKISIPKSQFKNYKQRNIPERFQLSIPENLTHILDLYVDTIRPLFMSETEPHEYFFVSSLGRKQTGTAISTCTRKFTALYADQSIKSGGIGAHYFRHIVATTYLKIHRGAFGYVALILLDSEEVIRRHYGHLDHEDAIGDWKKNLSNIRNAALG</sequence>
<comment type="caution">
    <text evidence="3">The sequence shown here is derived from an EMBL/GenBank/DDBJ whole genome shotgun (WGS) entry which is preliminary data.</text>
</comment>
<reference evidence="5" key="3">
    <citation type="journal article" date="2019" name="Int. J. Syst. Evol. Microbiol.">
        <title>The Global Catalogue of Microorganisms (GCM) 10K type strain sequencing project: providing services to taxonomists for standard genome sequencing and annotation.</title>
        <authorList>
            <consortium name="The Broad Institute Genomics Platform"/>
            <consortium name="The Broad Institute Genome Sequencing Center for Infectious Disease"/>
            <person name="Wu L."/>
            <person name="Ma J."/>
        </authorList>
    </citation>
    <scope>NUCLEOTIDE SEQUENCE [LARGE SCALE GENOMIC DNA]</scope>
    <source>
        <strain evidence="5">KCTC 62575</strain>
    </source>
</reference>
<dbReference type="SUPFAM" id="SSF56349">
    <property type="entry name" value="DNA breaking-rejoining enzymes"/>
    <property type="match status" value="1"/>
</dbReference>
<accession>A0A371YJJ0</accession>
<dbReference type="GO" id="GO:0003677">
    <property type="term" value="F:DNA binding"/>
    <property type="evidence" value="ECO:0007669"/>
    <property type="project" value="InterPro"/>
</dbReference>
<keyword evidence="5" id="KW-1185">Reference proteome</keyword>
<evidence type="ECO:0000313" key="2">
    <source>
        <dbReference type="EMBL" id="MFC2996768.1"/>
    </source>
</evidence>
<keyword evidence="1" id="KW-0233">DNA recombination</keyword>
<dbReference type="RefSeq" id="WP_107010077.1">
    <property type="nucleotide sequence ID" value="NZ_JBHRSF010000079.1"/>
</dbReference>
<organism evidence="3 4">
    <name type="scientific">Acinetobacter sichuanensis</name>
    <dbReference type="NCBI Taxonomy" id="2136183"/>
    <lineage>
        <taxon>Bacteria</taxon>
        <taxon>Pseudomonadati</taxon>
        <taxon>Pseudomonadota</taxon>
        <taxon>Gammaproteobacteria</taxon>
        <taxon>Moraxellales</taxon>
        <taxon>Moraxellaceae</taxon>
        <taxon>Acinetobacter</taxon>
    </lineage>
</organism>
<protein>
    <submittedName>
        <fullName evidence="3">Uncharacterized protein</fullName>
    </submittedName>
</protein>
<gene>
    <name evidence="2" type="ORF">ACFODO_16170</name>
    <name evidence="3" type="ORF">C9E89_020875</name>
</gene>
<evidence type="ECO:0000313" key="3">
    <source>
        <dbReference type="EMBL" id="RFC81622.1"/>
    </source>
</evidence>
<dbReference type="AlphaFoldDB" id="A0A371YJJ0"/>
<dbReference type="Gene3D" id="1.10.443.10">
    <property type="entry name" value="Intergrase catalytic core"/>
    <property type="match status" value="1"/>
</dbReference>